<dbReference type="AlphaFoldDB" id="A0A251ZT87"/>
<name>A0A251ZT87_9PROT</name>
<dbReference type="RefSeq" id="WP_008854250.1">
    <property type="nucleotide sequence ID" value="NZ_JOPB01000011.1"/>
</dbReference>
<gene>
    <name evidence="1" type="ORF">HK18_00425</name>
</gene>
<evidence type="ECO:0000313" key="1">
    <source>
        <dbReference type="EMBL" id="OUI77864.1"/>
    </source>
</evidence>
<dbReference type="InterPro" id="IPR006637">
    <property type="entry name" value="ChW"/>
</dbReference>
<proteinExistence type="predicted"/>
<sequence length="359" mass="38387">MSDGKEQQNQNQRRVIDLNVNGHLMSLDAGLYCIYHAPGQMPADDFGFPGLRISLPPFKQDADVSVETFENDGWLGAEKSAALVRISGGPGLILVTVYQNPSSQHPAPKLQVVRLNDAPAIASIGSDAQVAALQQQAAAAQSAQDTAVKQAAAEHKHDISLFAHVQRMGDVTVNAGDWIGIPDSKTWVEGFGLNIKNYIKADDIEYQAVLGKGWMSPWYKGNQFCGSRGMALPLCGLRVKLSEAAAQKYHIRLSATFIDGTKIGPIEDDSILSAESVAPLEAIRFELISIADGKSVTGSVSSELPNSSSSSQEAEVSQKVIKKIVPSKPIRSNVKLKATAAQAAVAKAAERKATTKKNK</sequence>
<protein>
    <submittedName>
        <fullName evidence="1">Uncharacterized protein</fullName>
    </submittedName>
</protein>
<dbReference type="Proteomes" id="UP000194946">
    <property type="component" value="Unassembled WGS sequence"/>
</dbReference>
<dbReference type="Pfam" id="PF07538">
    <property type="entry name" value="ChW"/>
    <property type="match status" value="1"/>
</dbReference>
<organism evidence="1 2">
    <name type="scientific">Commensalibacter intestini</name>
    <dbReference type="NCBI Taxonomy" id="479936"/>
    <lineage>
        <taxon>Bacteria</taxon>
        <taxon>Pseudomonadati</taxon>
        <taxon>Pseudomonadota</taxon>
        <taxon>Alphaproteobacteria</taxon>
        <taxon>Acetobacterales</taxon>
        <taxon>Acetobacteraceae</taxon>
    </lineage>
</organism>
<dbReference type="EMBL" id="JOPB01000011">
    <property type="protein sequence ID" value="OUI77864.1"/>
    <property type="molecule type" value="Genomic_DNA"/>
</dbReference>
<accession>A0A251ZT87</accession>
<keyword evidence="2" id="KW-1185">Reference proteome</keyword>
<comment type="caution">
    <text evidence="1">The sequence shown here is derived from an EMBL/GenBank/DDBJ whole genome shotgun (WGS) entry which is preliminary data.</text>
</comment>
<evidence type="ECO:0000313" key="2">
    <source>
        <dbReference type="Proteomes" id="UP000194946"/>
    </source>
</evidence>
<reference evidence="2" key="1">
    <citation type="submission" date="2014-06" db="EMBL/GenBank/DDBJ databases">
        <authorList>
            <person name="Winans N.J."/>
            <person name="Newell P.D."/>
            <person name="Douglas A.E."/>
        </authorList>
    </citation>
    <scope>NUCLEOTIDE SEQUENCE [LARGE SCALE GENOMIC DNA]</scope>
    <source>
        <strain evidence="2">DmL_052</strain>
    </source>
</reference>